<keyword evidence="7 9" id="KW-0862">Zinc</keyword>
<dbReference type="Gene3D" id="2.30.250.10">
    <property type="entry name" value="Aminopeptidase i, Domain 2"/>
    <property type="match status" value="1"/>
</dbReference>
<keyword evidence="3 9" id="KW-0031">Aminopeptidase</keyword>
<evidence type="ECO:0000256" key="9">
    <source>
        <dbReference type="RuleBase" id="RU004386"/>
    </source>
</evidence>
<dbReference type="RefSeq" id="WP_075443656.1">
    <property type="nucleotide sequence ID" value="NZ_FOQK01000012.1"/>
</dbReference>
<dbReference type="GO" id="GO:0005737">
    <property type="term" value="C:cytoplasm"/>
    <property type="evidence" value="ECO:0007669"/>
    <property type="project" value="UniProtKB-ARBA"/>
</dbReference>
<accession>A0A1I3F0B6</accession>
<dbReference type="InterPro" id="IPR001948">
    <property type="entry name" value="Peptidase_M18"/>
</dbReference>
<evidence type="ECO:0000313" key="12">
    <source>
        <dbReference type="Proteomes" id="UP000183639"/>
    </source>
</evidence>
<dbReference type="EC" id="3.4.11.-" evidence="10"/>
<proteinExistence type="inferred from homology"/>
<comment type="similarity">
    <text evidence="2 9">Belongs to the peptidase M18 family.</text>
</comment>
<evidence type="ECO:0000313" key="11">
    <source>
        <dbReference type="EMBL" id="SFI04603.1"/>
    </source>
</evidence>
<dbReference type="OrthoDB" id="9764268at2"/>
<protein>
    <recommendedName>
        <fullName evidence="10">M18 family aminopeptidase</fullName>
        <ecNumber evidence="10">3.4.11.-</ecNumber>
    </recommendedName>
</protein>
<evidence type="ECO:0000256" key="1">
    <source>
        <dbReference type="ARBA" id="ARBA00001947"/>
    </source>
</evidence>
<dbReference type="SUPFAM" id="SSF53187">
    <property type="entry name" value="Zn-dependent exopeptidases"/>
    <property type="match status" value="1"/>
</dbReference>
<evidence type="ECO:0000256" key="10">
    <source>
        <dbReference type="RuleBase" id="RU004387"/>
    </source>
</evidence>
<gene>
    <name evidence="11" type="ORF">SAMN04487861_11263</name>
</gene>
<evidence type="ECO:0000256" key="2">
    <source>
        <dbReference type="ARBA" id="ARBA00008290"/>
    </source>
</evidence>
<dbReference type="Pfam" id="PF02127">
    <property type="entry name" value="Peptidase_M18"/>
    <property type="match status" value="1"/>
</dbReference>
<dbReference type="NCBIfam" id="NF002759">
    <property type="entry name" value="PRK02813.1"/>
    <property type="match status" value="1"/>
</dbReference>
<dbReference type="PRINTS" id="PR00932">
    <property type="entry name" value="AMINO1PTASE"/>
</dbReference>
<evidence type="ECO:0000256" key="5">
    <source>
        <dbReference type="ARBA" id="ARBA00022723"/>
    </source>
</evidence>
<dbReference type="PANTHER" id="PTHR28570">
    <property type="entry name" value="ASPARTYL AMINOPEPTIDASE"/>
    <property type="match status" value="1"/>
</dbReference>
<keyword evidence="4 9" id="KW-0645">Protease</keyword>
<name>A0A1I3F0B6_SELRU</name>
<evidence type="ECO:0000256" key="8">
    <source>
        <dbReference type="ARBA" id="ARBA00023049"/>
    </source>
</evidence>
<evidence type="ECO:0000256" key="3">
    <source>
        <dbReference type="ARBA" id="ARBA00022438"/>
    </source>
</evidence>
<dbReference type="GO" id="GO:0006508">
    <property type="term" value="P:proteolysis"/>
    <property type="evidence" value="ECO:0007669"/>
    <property type="project" value="UniProtKB-KW"/>
</dbReference>
<dbReference type="InterPro" id="IPR023358">
    <property type="entry name" value="Peptidase_M18_dom2"/>
</dbReference>
<keyword evidence="5 9" id="KW-0479">Metal-binding</keyword>
<dbReference type="Gene3D" id="3.40.630.10">
    <property type="entry name" value="Zn peptidases"/>
    <property type="match status" value="1"/>
</dbReference>
<evidence type="ECO:0000256" key="6">
    <source>
        <dbReference type="ARBA" id="ARBA00022801"/>
    </source>
</evidence>
<reference evidence="11 12" key="1">
    <citation type="submission" date="2016-10" db="EMBL/GenBank/DDBJ databases">
        <authorList>
            <person name="de Groot N.N."/>
        </authorList>
    </citation>
    <scope>NUCLEOTIDE SEQUENCE [LARGE SCALE GENOMIC DNA]</scope>
    <source>
        <strain evidence="11 12">Z108</strain>
    </source>
</reference>
<sequence>MNVETEELLDFIAECPTPFHTVQASATRLRLAGFAELPLAGPWELKRGGRYFVTVYDSTLLAFVVGETDGPLRIAAAHTDFPCFRIKPQAGIVKEKCGLLNVEKYGGLILRSWLDRPLSLAGKIVLRGEDAFNPEIRLVDFERPLVTIPSLAIHMDREVNDEGKLNAQTDMLPLAAAFAGRETADAADEAADKEKSFFVDWLAGELEVPAADILSYELSAYPVEQGCTLGLGDEFVSSPRLDNLTSVQACLDGICAAEAMGRGLRLAALFDNEEVGSNTKQGAGSAVLMQVLERIYAALGLTKEQLFIDIAAGFMLSVDVAHAVHPNHVDKADPVVHPVLGGGLAIKQAASQSYAGDAEAVAIVRSLCEEEGIAWQQFVNRSDSRGGSTLGSIASALVPLRTMDVGVPILSMHSARETMAGSDQQALVRLLQRFYQE</sequence>
<dbReference type="GO" id="GO:0008270">
    <property type="term" value="F:zinc ion binding"/>
    <property type="evidence" value="ECO:0007669"/>
    <property type="project" value="InterPro"/>
</dbReference>
<keyword evidence="6 9" id="KW-0378">Hydrolase</keyword>
<dbReference type="GO" id="GO:0004177">
    <property type="term" value="F:aminopeptidase activity"/>
    <property type="evidence" value="ECO:0007669"/>
    <property type="project" value="UniProtKB-KW"/>
</dbReference>
<dbReference type="Proteomes" id="UP000183639">
    <property type="component" value="Unassembled WGS sequence"/>
</dbReference>
<keyword evidence="8 9" id="KW-0482">Metalloprotease</keyword>
<evidence type="ECO:0000256" key="7">
    <source>
        <dbReference type="ARBA" id="ARBA00022833"/>
    </source>
</evidence>
<organism evidence="11 12">
    <name type="scientific">Selenomonas ruminantium</name>
    <dbReference type="NCBI Taxonomy" id="971"/>
    <lineage>
        <taxon>Bacteria</taxon>
        <taxon>Bacillati</taxon>
        <taxon>Bacillota</taxon>
        <taxon>Negativicutes</taxon>
        <taxon>Selenomonadales</taxon>
        <taxon>Selenomonadaceae</taxon>
        <taxon>Selenomonas</taxon>
    </lineage>
</organism>
<dbReference type="GO" id="GO:0008237">
    <property type="term" value="F:metallopeptidase activity"/>
    <property type="evidence" value="ECO:0007669"/>
    <property type="project" value="UniProtKB-KW"/>
</dbReference>
<dbReference type="AlphaFoldDB" id="A0A1I3F0B6"/>
<dbReference type="PANTHER" id="PTHR28570:SF3">
    <property type="entry name" value="ASPARTYL AMINOPEPTIDASE"/>
    <property type="match status" value="1"/>
</dbReference>
<comment type="cofactor">
    <cofactor evidence="1 10">
        <name>Zn(2+)</name>
        <dbReference type="ChEBI" id="CHEBI:29105"/>
    </cofactor>
</comment>
<dbReference type="CDD" id="cd05658">
    <property type="entry name" value="M18_DAP"/>
    <property type="match status" value="1"/>
</dbReference>
<evidence type="ECO:0000256" key="4">
    <source>
        <dbReference type="ARBA" id="ARBA00022670"/>
    </source>
</evidence>
<dbReference type="SUPFAM" id="SSF101821">
    <property type="entry name" value="Aminopeptidase/glucanase lid domain"/>
    <property type="match status" value="1"/>
</dbReference>
<dbReference type="EMBL" id="FOQK01000012">
    <property type="protein sequence ID" value="SFI04603.1"/>
    <property type="molecule type" value="Genomic_DNA"/>
</dbReference>